<evidence type="ECO:0000313" key="3">
    <source>
        <dbReference type="Proteomes" id="UP000054564"/>
    </source>
</evidence>
<sequence length="286" mass="31744">MQLRAAYITQPAATPTKCPLTFDDGEELSESKDKEEFVDQPKVPNGQLDDEDELTLEDIHNLEEKDNEDVYTSLLRCHTLAKVIATKLRKSPNSKAKLVKLSSSQYHLVLIWQHDKQYGTVGSTKHFSDLRQKPPTGVLAGLGAAAVARLAKAIPDPIDIWPSGVLFLEDAPVNRLKWWFEQKSRSNTHNGLLKMALDQLQLMSSELLILEEAMSLPRDIVPIQRVHEQEEIPSEDEGQEQGEVGCDCGLVLPDTRPACQTACGCGCLIWAKKLAGATDPSWHARA</sequence>
<dbReference type="AlphaFoldDB" id="A0A0L0VP33"/>
<feature type="region of interest" description="Disordered" evidence="1">
    <location>
        <begin position="16"/>
        <end position="49"/>
    </location>
</feature>
<name>A0A0L0VP33_9BASI</name>
<feature type="compositionally biased region" description="Basic and acidic residues" evidence="1">
    <location>
        <begin position="29"/>
        <end position="39"/>
    </location>
</feature>
<gene>
    <name evidence="2" type="ORF">PSTG_05932</name>
</gene>
<evidence type="ECO:0000256" key="1">
    <source>
        <dbReference type="SAM" id="MobiDB-lite"/>
    </source>
</evidence>
<reference evidence="3" key="1">
    <citation type="submission" date="2014-03" db="EMBL/GenBank/DDBJ databases">
        <title>The Genome Sequence of Puccinia striiformis f. sp. tritici PST-78.</title>
        <authorList>
            <consortium name="The Broad Institute Genome Sequencing Platform"/>
            <person name="Cuomo C."/>
            <person name="Hulbert S."/>
            <person name="Chen X."/>
            <person name="Walker B."/>
            <person name="Young S.K."/>
            <person name="Zeng Q."/>
            <person name="Gargeya S."/>
            <person name="Fitzgerald M."/>
            <person name="Haas B."/>
            <person name="Abouelleil A."/>
            <person name="Alvarado L."/>
            <person name="Arachchi H.M."/>
            <person name="Berlin A.M."/>
            <person name="Chapman S.B."/>
            <person name="Goldberg J."/>
            <person name="Griggs A."/>
            <person name="Gujja S."/>
            <person name="Hansen M."/>
            <person name="Howarth C."/>
            <person name="Imamovic A."/>
            <person name="Larimer J."/>
            <person name="McCowan C."/>
            <person name="Montmayeur A."/>
            <person name="Murphy C."/>
            <person name="Neiman D."/>
            <person name="Pearson M."/>
            <person name="Priest M."/>
            <person name="Roberts A."/>
            <person name="Saif S."/>
            <person name="Shea T."/>
            <person name="Sisk P."/>
            <person name="Sykes S."/>
            <person name="Wortman J."/>
            <person name="Nusbaum C."/>
            <person name="Birren B."/>
        </authorList>
    </citation>
    <scope>NUCLEOTIDE SEQUENCE [LARGE SCALE GENOMIC DNA]</scope>
    <source>
        <strain evidence="3">race PST-78</strain>
    </source>
</reference>
<dbReference type="EMBL" id="AJIL01000034">
    <property type="protein sequence ID" value="KNF00795.1"/>
    <property type="molecule type" value="Genomic_DNA"/>
</dbReference>
<evidence type="ECO:0000313" key="2">
    <source>
        <dbReference type="EMBL" id="KNF00795.1"/>
    </source>
</evidence>
<keyword evidence="3" id="KW-1185">Reference proteome</keyword>
<comment type="caution">
    <text evidence="2">The sequence shown here is derived from an EMBL/GenBank/DDBJ whole genome shotgun (WGS) entry which is preliminary data.</text>
</comment>
<organism evidence="2 3">
    <name type="scientific">Puccinia striiformis f. sp. tritici PST-78</name>
    <dbReference type="NCBI Taxonomy" id="1165861"/>
    <lineage>
        <taxon>Eukaryota</taxon>
        <taxon>Fungi</taxon>
        <taxon>Dikarya</taxon>
        <taxon>Basidiomycota</taxon>
        <taxon>Pucciniomycotina</taxon>
        <taxon>Pucciniomycetes</taxon>
        <taxon>Pucciniales</taxon>
        <taxon>Pucciniaceae</taxon>
        <taxon>Puccinia</taxon>
    </lineage>
</organism>
<dbReference type="Proteomes" id="UP000054564">
    <property type="component" value="Unassembled WGS sequence"/>
</dbReference>
<accession>A0A0L0VP33</accession>
<protein>
    <submittedName>
        <fullName evidence="2">Uncharacterized protein</fullName>
    </submittedName>
</protein>
<proteinExistence type="predicted"/>